<protein>
    <submittedName>
        <fullName evidence="2">Uncharacterized protein</fullName>
    </submittedName>
</protein>
<evidence type="ECO:0000256" key="1">
    <source>
        <dbReference type="SAM" id="MobiDB-lite"/>
    </source>
</evidence>
<gene>
    <name evidence="2" type="ORF">LZC95_48270</name>
</gene>
<accession>A0ABZ2K6B0</accession>
<sequence length="197" mass="21663">MMAPFTGRACLAYHVEVIAKEEDADTISWARVHQEAWGYVGLREETVSFERAGLLIPQDVVDEYIPNVTVFRTSRSRMFPQRIPEHLQAFIHSRNLPAATRDRLFASGRVLIFNERIVCPNDSIVVARRDAQTFFAHGTTPALRLSKPSTSKTWTSAALWGLLATVCLSATYNLSGCGKETPSAPTAPESSGAGGPR</sequence>
<evidence type="ECO:0000313" key="2">
    <source>
        <dbReference type="EMBL" id="WXA94230.1"/>
    </source>
</evidence>
<organism evidence="2 3">
    <name type="scientific">Pendulispora brunnea</name>
    <dbReference type="NCBI Taxonomy" id="2905690"/>
    <lineage>
        <taxon>Bacteria</taxon>
        <taxon>Pseudomonadati</taxon>
        <taxon>Myxococcota</taxon>
        <taxon>Myxococcia</taxon>
        <taxon>Myxococcales</taxon>
        <taxon>Sorangiineae</taxon>
        <taxon>Pendulisporaceae</taxon>
        <taxon>Pendulispora</taxon>
    </lineage>
</organism>
<feature type="region of interest" description="Disordered" evidence="1">
    <location>
        <begin position="178"/>
        <end position="197"/>
    </location>
</feature>
<dbReference type="EMBL" id="CP089982">
    <property type="protein sequence ID" value="WXA94230.1"/>
    <property type="molecule type" value="Genomic_DNA"/>
</dbReference>
<evidence type="ECO:0000313" key="3">
    <source>
        <dbReference type="Proteomes" id="UP001379533"/>
    </source>
</evidence>
<dbReference type="RefSeq" id="WP_394844832.1">
    <property type="nucleotide sequence ID" value="NZ_CP089982.1"/>
</dbReference>
<keyword evidence="3" id="KW-1185">Reference proteome</keyword>
<proteinExistence type="predicted"/>
<reference evidence="2 3" key="1">
    <citation type="submission" date="2021-12" db="EMBL/GenBank/DDBJ databases">
        <title>Discovery of the Pendulisporaceae a myxobacterial family with distinct sporulation behavior and unique specialized metabolism.</title>
        <authorList>
            <person name="Garcia R."/>
            <person name="Popoff A."/>
            <person name="Bader C.D."/>
            <person name="Loehr J."/>
            <person name="Walesch S."/>
            <person name="Walt C."/>
            <person name="Boldt J."/>
            <person name="Bunk B."/>
            <person name="Haeckl F.J.F.P.J."/>
            <person name="Gunesch A.P."/>
            <person name="Birkelbach J."/>
            <person name="Nuebel U."/>
            <person name="Pietschmann T."/>
            <person name="Bach T."/>
            <person name="Mueller R."/>
        </authorList>
    </citation>
    <scope>NUCLEOTIDE SEQUENCE [LARGE SCALE GENOMIC DNA]</scope>
    <source>
        <strain evidence="2 3">MSr12523</strain>
    </source>
</reference>
<dbReference type="Proteomes" id="UP001379533">
    <property type="component" value="Chromosome"/>
</dbReference>
<name>A0ABZ2K6B0_9BACT</name>